<dbReference type="GO" id="GO:0050839">
    <property type="term" value="F:cell adhesion molecule binding"/>
    <property type="evidence" value="ECO:0007669"/>
    <property type="project" value="TreeGrafter"/>
</dbReference>
<feature type="non-terminal residue" evidence="1">
    <location>
        <position position="1"/>
    </location>
</feature>
<name>A0A1A6G078_NEOLE</name>
<evidence type="ECO:0000313" key="2">
    <source>
        <dbReference type="Proteomes" id="UP000092124"/>
    </source>
</evidence>
<dbReference type="InterPro" id="IPR013783">
    <property type="entry name" value="Ig-like_fold"/>
</dbReference>
<comment type="caution">
    <text evidence="1">The sequence shown here is derived from an EMBL/GenBank/DDBJ whole genome shotgun (WGS) entry which is preliminary data.</text>
</comment>
<reference evidence="1 2" key="1">
    <citation type="submission" date="2016-06" db="EMBL/GenBank/DDBJ databases">
        <title>The Draft Genome Sequence and Annotation of the Desert Woodrat Neotoma lepida.</title>
        <authorList>
            <person name="Campbell M."/>
            <person name="Oakeson K.F."/>
            <person name="Yandell M."/>
            <person name="Halpert J.R."/>
            <person name="Dearing D."/>
        </authorList>
    </citation>
    <scope>NUCLEOTIDE SEQUENCE [LARGE SCALE GENOMIC DNA]</scope>
    <source>
        <strain evidence="1">417</strain>
        <tissue evidence="1">Liver</tissue>
    </source>
</reference>
<dbReference type="GO" id="GO:0016323">
    <property type="term" value="C:basolateral plasma membrane"/>
    <property type="evidence" value="ECO:0007669"/>
    <property type="project" value="TreeGrafter"/>
</dbReference>
<sequence>STGSVNITTPEQTIQEAQGETVHLPYMFTLSPEDQGPLFIDWMQLTGPENEVVNCMCPFSSPCCQPGLIDQGPVILLLHPPILTSGLQVDLPAPGPGSTGSVNITTPEQTIQEAQGETVHLPYMFTLSPEDQGPLFIDWMQLTGPENEVVNCMVSVPCACSLSLGRCSIMVRIPTA</sequence>
<dbReference type="EMBL" id="LZPO01108011">
    <property type="protein sequence ID" value="OBS59593.1"/>
    <property type="molecule type" value="Genomic_DNA"/>
</dbReference>
<keyword evidence="2" id="KW-1185">Reference proteome</keyword>
<dbReference type="Proteomes" id="UP000092124">
    <property type="component" value="Unassembled WGS sequence"/>
</dbReference>
<dbReference type="GO" id="GO:0034109">
    <property type="term" value="P:homotypic cell-cell adhesion"/>
    <property type="evidence" value="ECO:0007669"/>
    <property type="project" value="TreeGrafter"/>
</dbReference>
<evidence type="ECO:0000313" key="1">
    <source>
        <dbReference type="EMBL" id="OBS59593.1"/>
    </source>
</evidence>
<dbReference type="PANTHER" id="PTHR44468:SF4">
    <property type="entry name" value="CAR-LIKE SOLUBLE PROTEIN"/>
    <property type="match status" value="1"/>
</dbReference>
<dbReference type="STRING" id="56216.A0A1A6G078"/>
<proteinExistence type="predicted"/>
<dbReference type="GO" id="GO:0014704">
    <property type="term" value="C:intercalated disc"/>
    <property type="evidence" value="ECO:0007669"/>
    <property type="project" value="TreeGrafter"/>
</dbReference>
<organism evidence="1 2">
    <name type="scientific">Neotoma lepida</name>
    <name type="common">Desert woodrat</name>
    <dbReference type="NCBI Taxonomy" id="56216"/>
    <lineage>
        <taxon>Eukaryota</taxon>
        <taxon>Metazoa</taxon>
        <taxon>Chordata</taxon>
        <taxon>Craniata</taxon>
        <taxon>Vertebrata</taxon>
        <taxon>Euteleostomi</taxon>
        <taxon>Mammalia</taxon>
        <taxon>Eutheria</taxon>
        <taxon>Euarchontoglires</taxon>
        <taxon>Glires</taxon>
        <taxon>Rodentia</taxon>
        <taxon>Myomorpha</taxon>
        <taxon>Muroidea</taxon>
        <taxon>Cricetidae</taxon>
        <taxon>Neotominae</taxon>
        <taxon>Neotoma</taxon>
    </lineage>
</organism>
<dbReference type="Gene3D" id="2.60.40.10">
    <property type="entry name" value="Immunoglobulins"/>
    <property type="match status" value="2"/>
</dbReference>
<dbReference type="OrthoDB" id="9618396at2759"/>
<dbReference type="GO" id="GO:0005923">
    <property type="term" value="C:bicellular tight junction"/>
    <property type="evidence" value="ECO:0007669"/>
    <property type="project" value="TreeGrafter"/>
</dbReference>
<accession>A0A1A6G078</accession>
<protein>
    <submittedName>
        <fullName evidence="1">Uncharacterized protein</fullName>
    </submittedName>
</protein>
<dbReference type="AlphaFoldDB" id="A0A1A6G078"/>
<gene>
    <name evidence="1" type="ORF">A6R68_09280</name>
</gene>
<dbReference type="PANTHER" id="PTHR44468">
    <property type="entry name" value="COXSACKIEVIRUS AND ADENOVIRUS RECEPTOR-RELATED"/>
    <property type="match status" value="1"/>
</dbReference>
<dbReference type="InterPro" id="IPR052307">
    <property type="entry name" value="EJ_Adhesion_Regulator"/>
</dbReference>